<sequence length="133" mass="13702">MEPGGRSVLPGKRGERSGARHKLGDCCAAAPAWPKRTVGGVRGGRAWCAAPRRHPSPAATGRLSRMPAQAGKTKRELSPPPSEGCLLRGWRNRGSAPAPSGGGDAGAQLGSRGSFVWPRGSAETADRTALQGN</sequence>
<dbReference type="AlphaFoldDB" id="A0AAV7VP28"/>
<reference evidence="2" key="1">
    <citation type="journal article" date="2022" name="bioRxiv">
        <title>Sequencing and chromosome-scale assembly of the giantPleurodeles waltlgenome.</title>
        <authorList>
            <person name="Brown T."/>
            <person name="Elewa A."/>
            <person name="Iarovenko S."/>
            <person name="Subramanian E."/>
            <person name="Araus A.J."/>
            <person name="Petzold A."/>
            <person name="Susuki M."/>
            <person name="Suzuki K.-i.T."/>
            <person name="Hayashi T."/>
            <person name="Toyoda A."/>
            <person name="Oliveira C."/>
            <person name="Osipova E."/>
            <person name="Leigh N.D."/>
            <person name="Simon A."/>
            <person name="Yun M.H."/>
        </authorList>
    </citation>
    <scope>NUCLEOTIDE SEQUENCE</scope>
    <source>
        <strain evidence="2">20211129_DDA</strain>
        <tissue evidence="2">Liver</tissue>
    </source>
</reference>
<feature type="region of interest" description="Disordered" evidence="1">
    <location>
        <begin position="1"/>
        <end position="25"/>
    </location>
</feature>
<keyword evidence="3" id="KW-1185">Reference proteome</keyword>
<accession>A0AAV7VP28</accession>
<evidence type="ECO:0000256" key="1">
    <source>
        <dbReference type="SAM" id="MobiDB-lite"/>
    </source>
</evidence>
<name>A0AAV7VP28_PLEWA</name>
<dbReference type="Proteomes" id="UP001066276">
    <property type="component" value="Chromosome 2_1"/>
</dbReference>
<feature type="region of interest" description="Disordered" evidence="1">
    <location>
        <begin position="50"/>
        <end position="133"/>
    </location>
</feature>
<protein>
    <submittedName>
        <fullName evidence="2">Uncharacterized protein</fullName>
    </submittedName>
</protein>
<proteinExistence type="predicted"/>
<comment type="caution">
    <text evidence="2">The sequence shown here is derived from an EMBL/GenBank/DDBJ whole genome shotgun (WGS) entry which is preliminary data.</text>
</comment>
<gene>
    <name evidence="2" type="ORF">NDU88_005625</name>
</gene>
<feature type="compositionally biased region" description="Basic and acidic residues" evidence="1">
    <location>
        <begin position="12"/>
        <end position="24"/>
    </location>
</feature>
<organism evidence="2 3">
    <name type="scientific">Pleurodeles waltl</name>
    <name type="common">Iberian ribbed newt</name>
    <dbReference type="NCBI Taxonomy" id="8319"/>
    <lineage>
        <taxon>Eukaryota</taxon>
        <taxon>Metazoa</taxon>
        <taxon>Chordata</taxon>
        <taxon>Craniata</taxon>
        <taxon>Vertebrata</taxon>
        <taxon>Euteleostomi</taxon>
        <taxon>Amphibia</taxon>
        <taxon>Batrachia</taxon>
        <taxon>Caudata</taxon>
        <taxon>Salamandroidea</taxon>
        <taxon>Salamandridae</taxon>
        <taxon>Pleurodelinae</taxon>
        <taxon>Pleurodeles</taxon>
    </lineage>
</organism>
<evidence type="ECO:0000313" key="3">
    <source>
        <dbReference type="Proteomes" id="UP001066276"/>
    </source>
</evidence>
<evidence type="ECO:0000313" key="2">
    <source>
        <dbReference type="EMBL" id="KAJ1201819.1"/>
    </source>
</evidence>
<dbReference type="EMBL" id="JANPWB010000003">
    <property type="protein sequence ID" value="KAJ1201819.1"/>
    <property type="molecule type" value="Genomic_DNA"/>
</dbReference>